<sequence>MSVTILTALGADATQVRGPGAERVFSTVHHGPPSRSRHTRPSGIREGTMIDATNPVTKEAGT</sequence>
<proteinExistence type="predicted"/>
<keyword evidence="3" id="KW-1185">Reference proteome</keyword>
<evidence type="ECO:0000256" key="1">
    <source>
        <dbReference type="SAM" id="MobiDB-lite"/>
    </source>
</evidence>
<feature type="region of interest" description="Disordered" evidence="1">
    <location>
        <begin position="24"/>
        <end position="62"/>
    </location>
</feature>
<evidence type="ECO:0000313" key="2">
    <source>
        <dbReference type="EMBL" id="MBB5915412.1"/>
    </source>
</evidence>
<accession>A0A7W9PFX5</accession>
<dbReference type="EMBL" id="JACHIT010000002">
    <property type="protein sequence ID" value="MBB5915412.1"/>
    <property type="molecule type" value="Genomic_DNA"/>
</dbReference>
<comment type="caution">
    <text evidence="2">The sequence shown here is derived from an EMBL/GenBank/DDBJ whole genome shotgun (WGS) entry which is preliminary data.</text>
</comment>
<organism evidence="2 3">
    <name type="scientific">Nocardia transvalensis</name>
    <dbReference type="NCBI Taxonomy" id="37333"/>
    <lineage>
        <taxon>Bacteria</taxon>
        <taxon>Bacillati</taxon>
        <taxon>Actinomycetota</taxon>
        <taxon>Actinomycetes</taxon>
        <taxon>Mycobacteriales</taxon>
        <taxon>Nocardiaceae</taxon>
        <taxon>Nocardia</taxon>
    </lineage>
</organism>
<gene>
    <name evidence="2" type="ORF">BJY24_004324</name>
</gene>
<name>A0A7W9PFX5_9NOCA</name>
<reference evidence="2 3" key="1">
    <citation type="submission" date="2020-08" db="EMBL/GenBank/DDBJ databases">
        <title>Sequencing the genomes of 1000 actinobacteria strains.</title>
        <authorList>
            <person name="Klenk H.-P."/>
        </authorList>
    </citation>
    <scope>NUCLEOTIDE SEQUENCE [LARGE SCALE GENOMIC DNA]</scope>
    <source>
        <strain evidence="2 3">DSM 43582</strain>
    </source>
</reference>
<dbReference type="AlphaFoldDB" id="A0A7W9PFX5"/>
<protein>
    <submittedName>
        <fullName evidence="2">Uncharacterized protein</fullName>
    </submittedName>
</protein>
<evidence type="ECO:0000313" key="3">
    <source>
        <dbReference type="Proteomes" id="UP000540412"/>
    </source>
</evidence>
<dbReference type="Proteomes" id="UP000540412">
    <property type="component" value="Unassembled WGS sequence"/>
</dbReference>